<keyword evidence="2" id="KW-1185">Reference proteome</keyword>
<gene>
    <name evidence="1" type="ORF">ANCDUO_02055</name>
</gene>
<proteinExistence type="predicted"/>
<evidence type="ECO:0000313" key="1">
    <source>
        <dbReference type="EMBL" id="KIH67612.1"/>
    </source>
</evidence>
<evidence type="ECO:0000313" key="2">
    <source>
        <dbReference type="Proteomes" id="UP000054047"/>
    </source>
</evidence>
<reference evidence="1 2" key="1">
    <citation type="submission" date="2013-12" db="EMBL/GenBank/DDBJ databases">
        <title>Draft genome of the parsitic nematode Ancylostoma duodenale.</title>
        <authorList>
            <person name="Mitreva M."/>
        </authorList>
    </citation>
    <scope>NUCLEOTIDE SEQUENCE [LARGE SCALE GENOMIC DNA]</scope>
    <source>
        <strain evidence="1 2">Zhejiang</strain>
    </source>
</reference>
<dbReference type="Proteomes" id="UP000054047">
    <property type="component" value="Unassembled WGS sequence"/>
</dbReference>
<sequence>MGPYRLAMPIGGKNIPFHRLSRSAAAAPPPYRERCDAPNASECNKCDKLLPRFTSGRTLTQAPASDRVQPHHPS</sequence>
<dbReference type="AlphaFoldDB" id="A0A0C2DXE3"/>
<protein>
    <submittedName>
        <fullName evidence="1">Uncharacterized protein</fullName>
    </submittedName>
</protein>
<accession>A0A0C2DXE3</accession>
<dbReference type="EMBL" id="KN726631">
    <property type="protein sequence ID" value="KIH67612.1"/>
    <property type="molecule type" value="Genomic_DNA"/>
</dbReference>
<organism evidence="1 2">
    <name type="scientific">Ancylostoma duodenale</name>
    <dbReference type="NCBI Taxonomy" id="51022"/>
    <lineage>
        <taxon>Eukaryota</taxon>
        <taxon>Metazoa</taxon>
        <taxon>Ecdysozoa</taxon>
        <taxon>Nematoda</taxon>
        <taxon>Chromadorea</taxon>
        <taxon>Rhabditida</taxon>
        <taxon>Rhabditina</taxon>
        <taxon>Rhabditomorpha</taxon>
        <taxon>Strongyloidea</taxon>
        <taxon>Ancylostomatidae</taxon>
        <taxon>Ancylostomatinae</taxon>
        <taxon>Ancylostoma</taxon>
    </lineage>
</organism>
<name>A0A0C2DXE3_9BILA</name>